<sequence>MSNTRTMPPSSGPAALPSVSRTRNIPSEDLEAMLATDDDVVDTALIPTLAFRDAVEEAATSGTSPIASTSQATETAVVPAQDAETAVVPAVDTSTPESANTPERDLERIVPPVGHSLRSRHATPESRAAVRRNLIAVCCVVVSVVVIGVAAGLVGGWIALAVYALLVVFAAYALRRANARYAPRHSRYTARHA</sequence>
<feature type="transmembrane region" description="Helical" evidence="2">
    <location>
        <begin position="157"/>
        <end position="174"/>
    </location>
</feature>
<keyword evidence="2" id="KW-1133">Transmembrane helix</keyword>
<feature type="transmembrane region" description="Helical" evidence="2">
    <location>
        <begin position="134"/>
        <end position="151"/>
    </location>
</feature>
<keyword evidence="2" id="KW-0812">Transmembrane</keyword>
<dbReference type="RefSeq" id="WP_185991296.1">
    <property type="nucleotide sequence ID" value="NZ_JACCAE010000001.1"/>
</dbReference>
<proteinExistence type="predicted"/>
<protein>
    <submittedName>
        <fullName evidence="3">Uncharacterized protein</fullName>
    </submittedName>
</protein>
<organism evidence="3 4">
    <name type="scientific">Janibacter cremeus</name>
    <dbReference type="NCBI Taxonomy" id="1285192"/>
    <lineage>
        <taxon>Bacteria</taxon>
        <taxon>Bacillati</taxon>
        <taxon>Actinomycetota</taxon>
        <taxon>Actinomycetes</taxon>
        <taxon>Micrococcales</taxon>
        <taxon>Intrasporangiaceae</taxon>
        <taxon>Janibacter</taxon>
    </lineage>
</organism>
<evidence type="ECO:0000256" key="2">
    <source>
        <dbReference type="SAM" id="Phobius"/>
    </source>
</evidence>
<evidence type="ECO:0000313" key="4">
    <source>
        <dbReference type="Proteomes" id="UP000554054"/>
    </source>
</evidence>
<dbReference type="Proteomes" id="UP000554054">
    <property type="component" value="Unassembled WGS sequence"/>
</dbReference>
<evidence type="ECO:0000313" key="3">
    <source>
        <dbReference type="EMBL" id="NYF98494.1"/>
    </source>
</evidence>
<keyword evidence="4" id="KW-1185">Reference proteome</keyword>
<comment type="caution">
    <text evidence="3">The sequence shown here is derived from an EMBL/GenBank/DDBJ whole genome shotgun (WGS) entry which is preliminary data.</text>
</comment>
<name>A0A852VW51_9MICO</name>
<accession>A0A852VW51</accession>
<dbReference type="EMBL" id="JACCAE010000001">
    <property type="protein sequence ID" value="NYF98494.1"/>
    <property type="molecule type" value="Genomic_DNA"/>
</dbReference>
<feature type="region of interest" description="Disordered" evidence="1">
    <location>
        <begin position="1"/>
        <end position="29"/>
    </location>
</feature>
<keyword evidence="2" id="KW-0472">Membrane</keyword>
<evidence type="ECO:0000256" key="1">
    <source>
        <dbReference type="SAM" id="MobiDB-lite"/>
    </source>
</evidence>
<dbReference type="AlphaFoldDB" id="A0A852VW51"/>
<reference evidence="3 4" key="1">
    <citation type="submission" date="2020-07" db="EMBL/GenBank/DDBJ databases">
        <title>Sequencing the genomes of 1000 actinobacteria strains.</title>
        <authorList>
            <person name="Klenk H.-P."/>
        </authorList>
    </citation>
    <scope>NUCLEOTIDE SEQUENCE [LARGE SCALE GENOMIC DNA]</scope>
    <source>
        <strain evidence="3 4">DSM 26154</strain>
    </source>
</reference>
<gene>
    <name evidence="3" type="ORF">BJY20_001886</name>
</gene>